<evidence type="ECO:0000313" key="10">
    <source>
        <dbReference type="EMBL" id="MBK1816609.1"/>
    </source>
</evidence>
<dbReference type="InterPro" id="IPR003661">
    <property type="entry name" value="HisK_dim/P_dom"/>
</dbReference>
<comment type="catalytic activity">
    <reaction evidence="1">
        <text>ATP + protein L-histidine = ADP + protein N-phospho-L-histidine.</text>
        <dbReference type="EC" id="2.7.13.3"/>
    </reaction>
</comment>
<name>A0A934VCL4_9BACT</name>
<dbReference type="InterPro" id="IPR036890">
    <property type="entry name" value="HATPase_C_sf"/>
</dbReference>
<evidence type="ECO:0000256" key="3">
    <source>
        <dbReference type="ARBA" id="ARBA00022553"/>
    </source>
</evidence>
<evidence type="ECO:0000256" key="8">
    <source>
        <dbReference type="SAM" id="Phobius"/>
    </source>
</evidence>
<reference evidence="10" key="1">
    <citation type="submission" date="2021-01" db="EMBL/GenBank/DDBJ databases">
        <title>Modified the classification status of verrucomicrobia.</title>
        <authorList>
            <person name="Feng X."/>
        </authorList>
    </citation>
    <scope>NUCLEOTIDE SEQUENCE</scope>
    <source>
        <strain evidence="10">JCM 18052</strain>
    </source>
</reference>
<dbReference type="CDD" id="cd00075">
    <property type="entry name" value="HATPase"/>
    <property type="match status" value="1"/>
</dbReference>
<keyword evidence="8" id="KW-1133">Transmembrane helix</keyword>
<evidence type="ECO:0000259" key="9">
    <source>
        <dbReference type="PROSITE" id="PS50109"/>
    </source>
</evidence>
<dbReference type="Proteomes" id="UP000600139">
    <property type="component" value="Unassembled WGS sequence"/>
</dbReference>
<keyword evidence="8" id="KW-0812">Transmembrane</keyword>
<dbReference type="PANTHER" id="PTHR43711">
    <property type="entry name" value="TWO-COMPONENT HISTIDINE KINASE"/>
    <property type="match status" value="1"/>
</dbReference>
<dbReference type="GO" id="GO:0000155">
    <property type="term" value="F:phosphorelay sensor kinase activity"/>
    <property type="evidence" value="ECO:0007669"/>
    <property type="project" value="InterPro"/>
</dbReference>
<comment type="caution">
    <text evidence="10">The sequence shown here is derived from an EMBL/GenBank/DDBJ whole genome shotgun (WGS) entry which is preliminary data.</text>
</comment>
<dbReference type="Pfam" id="PF00512">
    <property type="entry name" value="HisKA"/>
    <property type="match status" value="1"/>
</dbReference>
<dbReference type="EMBL" id="JAENIK010000011">
    <property type="protein sequence ID" value="MBK1816609.1"/>
    <property type="molecule type" value="Genomic_DNA"/>
</dbReference>
<dbReference type="PRINTS" id="PR00344">
    <property type="entry name" value="BCTRLSENSOR"/>
</dbReference>
<dbReference type="InterPro" id="IPR036097">
    <property type="entry name" value="HisK_dim/P_sf"/>
</dbReference>
<keyword evidence="8" id="KW-0472">Membrane</keyword>
<dbReference type="RefSeq" id="WP_200351542.1">
    <property type="nucleotide sequence ID" value="NZ_BAABHZ010000006.1"/>
</dbReference>
<dbReference type="InterPro" id="IPR050736">
    <property type="entry name" value="Sensor_HK_Regulatory"/>
</dbReference>
<accession>A0A934VCL4</accession>
<evidence type="ECO:0000256" key="4">
    <source>
        <dbReference type="ARBA" id="ARBA00022679"/>
    </source>
</evidence>
<dbReference type="AlphaFoldDB" id="A0A934VCL4"/>
<dbReference type="PROSITE" id="PS50109">
    <property type="entry name" value="HIS_KIN"/>
    <property type="match status" value="1"/>
</dbReference>
<evidence type="ECO:0000313" key="11">
    <source>
        <dbReference type="Proteomes" id="UP000600139"/>
    </source>
</evidence>
<dbReference type="PANTHER" id="PTHR43711:SF1">
    <property type="entry name" value="HISTIDINE KINASE 1"/>
    <property type="match status" value="1"/>
</dbReference>
<dbReference type="SUPFAM" id="SSF55874">
    <property type="entry name" value="ATPase domain of HSP90 chaperone/DNA topoisomerase II/histidine kinase"/>
    <property type="match status" value="1"/>
</dbReference>
<dbReference type="SMART" id="SM00388">
    <property type="entry name" value="HisKA"/>
    <property type="match status" value="1"/>
</dbReference>
<sequence length="569" mass="61366">MATARAPLKRFLLLSLWVVLPFCALAGLSWNAWRADAETRRTRLLEEARESARQGLQAVSGMLGDWSAVPTGDVTGDPPQPDDGTVGGEARRRYESGDFEGVLGSPDSVKSAAGLPLRSLAALQLIRKETEPKRLMELSRILTDSPDFLSPLVSEEAESRFAGLKIPVPGPLADWRQRWRKMAAGAELLKQIRRDETRRSALWLESGGASYLVELRDGGGEWRVSEEGEVRTAAADLGKTNERRLPDGLAISVSIGGKPVAGPVGKPVLATVAHENWQSEVVLADEDAYLRGERRTRNIITGVIGLAGLAVGLGLVLAGRAYSRAVELARRQSEFMAAVSHEIRTPLTAMQLLAENLESGVADRSGQRADHTRMIREECARLGELVGNVLVFTRGGKSGPYEVFDVAAMVADAVSLVRPMAGKRSVRLEQEIAAFPEPPVGDVAALRRVLLNLLDNALKHTPAGGAVTCRAFPLDQKRWSLEVADSGPGIPAGERIRIFEPFYRIGDELRRSTPGTGLGLALVRRTAEAHGGSVAVGDSEGGGAVFSILLPIHPDEGKREPRNAQNTRK</sequence>
<proteinExistence type="predicted"/>
<keyword evidence="3" id="KW-0597">Phosphoprotein</keyword>
<keyword evidence="11" id="KW-1185">Reference proteome</keyword>
<dbReference type="SMART" id="SM00387">
    <property type="entry name" value="HATPase_c"/>
    <property type="match status" value="1"/>
</dbReference>
<evidence type="ECO:0000256" key="6">
    <source>
        <dbReference type="ARBA" id="ARBA00023012"/>
    </source>
</evidence>
<keyword evidence="6" id="KW-0902">Two-component regulatory system</keyword>
<feature type="transmembrane region" description="Helical" evidence="8">
    <location>
        <begin position="299"/>
        <end position="322"/>
    </location>
</feature>
<dbReference type="SUPFAM" id="SSF47384">
    <property type="entry name" value="Homodimeric domain of signal transducing histidine kinase"/>
    <property type="match status" value="1"/>
</dbReference>
<feature type="region of interest" description="Disordered" evidence="7">
    <location>
        <begin position="67"/>
        <end position="90"/>
    </location>
</feature>
<dbReference type="Pfam" id="PF02518">
    <property type="entry name" value="HATPase_c"/>
    <property type="match status" value="1"/>
</dbReference>
<organism evidence="10 11">
    <name type="scientific">Luteolibacter yonseiensis</name>
    <dbReference type="NCBI Taxonomy" id="1144680"/>
    <lineage>
        <taxon>Bacteria</taxon>
        <taxon>Pseudomonadati</taxon>
        <taxon>Verrucomicrobiota</taxon>
        <taxon>Verrucomicrobiia</taxon>
        <taxon>Verrucomicrobiales</taxon>
        <taxon>Verrucomicrobiaceae</taxon>
        <taxon>Luteolibacter</taxon>
    </lineage>
</organism>
<feature type="domain" description="Histidine kinase" evidence="9">
    <location>
        <begin position="338"/>
        <end position="554"/>
    </location>
</feature>
<evidence type="ECO:0000256" key="1">
    <source>
        <dbReference type="ARBA" id="ARBA00000085"/>
    </source>
</evidence>
<evidence type="ECO:0000256" key="2">
    <source>
        <dbReference type="ARBA" id="ARBA00012438"/>
    </source>
</evidence>
<gene>
    <name evidence="10" type="ORF">JIN84_13365</name>
</gene>
<evidence type="ECO:0000256" key="5">
    <source>
        <dbReference type="ARBA" id="ARBA00022777"/>
    </source>
</evidence>
<dbReference type="Gene3D" id="1.10.287.130">
    <property type="match status" value="1"/>
</dbReference>
<dbReference type="InterPro" id="IPR004358">
    <property type="entry name" value="Sig_transdc_His_kin-like_C"/>
</dbReference>
<dbReference type="Gene3D" id="3.30.565.10">
    <property type="entry name" value="Histidine kinase-like ATPase, C-terminal domain"/>
    <property type="match status" value="1"/>
</dbReference>
<protein>
    <recommendedName>
        <fullName evidence="2">histidine kinase</fullName>
        <ecNumber evidence="2">2.7.13.3</ecNumber>
    </recommendedName>
</protein>
<keyword evidence="5 10" id="KW-0418">Kinase</keyword>
<dbReference type="InterPro" id="IPR005467">
    <property type="entry name" value="His_kinase_dom"/>
</dbReference>
<dbReference type="CDD" id="cd00082">
    <property type="entry name" value="HisKA"/>
    <property type="match status" value="1"/>
</dbReference>
<keyword evidence="4" id="KW-0808">Transferase</keyword>
<dbReference type="InterPro" id="IPR003594">
    <property type="entry name" value="HATPase_dom"/>
</dbReference>
<dbReference type="EC" id="2.7.13.3" evidence="2"/>
<evidence type="ECO:0000256" key="7">
    <source>
        <dbReference type="SAM" id="MobiDB-lite"/>
    </source>
</evidence>